<dbReference type="InterPro" id="IPR053181">
    <property type="entry name" value="EcdB-like_regulator"/>
</dbReference>
<reference evidence="2 3" key="1">
    <citation type="submission" date="2018-01" db="EMBL/GenBank/DDBJ databases">
        <title>Genome characterization of the sugarcane-associated fungus Trichoderma ghanense CCMA-1212 and their application in lignocelulose bioconversion.</title>
        <authorList>
            <person name="Steindorff A.S."/>
            <person name="Mendes T.D."/>
            <person name="Vilela E.S.D."/>
            <person name="Rodrigues D.S."/>
            <person name="Formighieri E.F."/>
            <person name="Melo I.S."/>
            <person name="Favaro L.C.L."/>
        </authorList>
    </citation>
    <scope>NUCLEOTIDE SEQUENCE [LARGE SCALE GENOMIC DNA]</scope>
    <source>
        <strain evidence="2 3">CCMA-1212</strain>
    </source>
</reference>
<feature type="compositionally biased region" description="Basic and acidic residues" evidence="1">
    <location>
        <begin position="28"/>
        <end position="39"/>
    </location>
</feature>
<evidence type="ECO:0008006" key="4">
    <source>
        <dbReference type="Google" id="ProtNLM"/>
    </source>
</evidence>
<evidence type="ECO:0000256" key="1">
    <source>
        <dbReference type="SAM" id="MobiDB-lite"/>
    </source>
</evidence>
<protein>
    <recommendedName>
        <fullName evidence="4">Transcription factor domain-containing protein</fullName>
    </recommendedName>
</protein>
<dbReference type="PANTHER" id="PTHR47785">
    <property type="entry name" value="ZN(II)2CYS6 TRANSCRIPTION FACTOR (EUROFUNG)-RELATED-RELATED"/>
    <property type="match status" value="1"/>
</dbReference>
<feature type="compositionally biased region" description="Polar residues" evidence="1">
    <location>
        <begin position="1"/>
        <end position="27"/>
    </location>
</feature>
<name>A0ABY2HDN2_9HYPO</name>
<dbReference type="GeneID" id="300573446"/>
<comment type="caution">
    <text evidence="2">The sequence shown here is derived from an EMBL/GenBank/DDBJ whole genome shotgun (WGS) entry which is preliminary data.</text>
</comment>
<feature type="region of interest" description="Disordered" evidence="1">
    <location>
        <begin position="1"/>
        <end position="39"/>
    </location>
</feature>
<accession>A0ABY2HDN2</accession>
<dbReference type="Proteomes" id="UP001642720">
    <property type="component" value="Unassembled WGS sequence"/>
</dbReference>
<dbReference type="CDD" id="cd12148">
    <property type="entry name" value="fungal_TF_MHR"/>
    <property type="match status" value="1"/>
</dbReference>
<gene>
    <name evidence="2" type="ORF">CCMA1212_001574</name>
</gene>
<dbReference type="EMBL" id="PPTA01000002">
    <property type="protein sequence ID" value="TFB06442.1"/>
    <property type="molecule type" value="Genomic_DNA"/>
</dbReference>
<organism evidence="2 3">
    <name type="scientific">Trichoderma ghanense</name>
    <dbReference type="NCBI Taxonomy" id="65468"/>
    <lineage>
        <taxon>Eukaryota</taxon>
        <taxon>Fungi</taxon>
        <taxon>Dikarya</taxon>
        <taxon>Ascomycota</taxon>
        <taxon>Pezizomycotina</taxon>
        <taxon>Sordariomycetes</taxon>
        <taxon>Hypocreomycetidae</taxon>
        <taxon>Hypocreales</taxon>
        <taxon>Hypocreaceae</taxon>
        <taxon>Trichoderma</taxon>
    </lineage>
</organism>
<keyword evidence="3" id="KW-1185">Reference proteome</keyword>
<evidence type="ECO:0000313" key="2">
    <source>
        <dbReference type="EMBL" id="TFB06442.1"/>
    </source>
</evidence>
<sequence length="594" mass="65823">MNTPESINDPTQNPTPDSSRLQGSEPPTSRREEGQRRTGYEGCHAARVGCKSRGSTCLRCLLLGLDCVRPFEDQQTLSTELEVTVKPEDGLPGDAIIPMAEDGLLGNDTPMTEDGSLGNETLKTEGGPTLWISQAQDTLDNTPTEPNRVCNDIAGNSVTSAQDHALQHQCSAGGRHNGRCLQIDSVTVLSWPVFAGQFEPQANAMAVLPQKHPEPRQPPDSSSESCLMLLVWALGAIAMPFPESRWYYSIKFPELGPALFGMASKRLGVVFAEGGILPAQCFFFAGVYLLYMLQPASAWRHFLQALAYCQELDVAIQGARKTQVPTPAPNSPPAELNLWWSCWKAEMDLRLSLGIFDFQTQGPAYTESLPDIPVNPYVDSTVRLFYSAEIALLKLTFRARNDIGQILSSFSGGNDANLEARLINAVIWYDEQARVWLASLPKPIALKMQSPESDIYCFTLSCRILDFKELIFWKFLEHAINSGKERLPQCVYAYAGRGILVCLNRILLAMKAGKHRHEGTWMLLQSCARSVIVIVAASLSHHAQSLLPKDWICFVDSGIHVLRYWVEESAGIRSQVRALEDLRQVEEIRKKLGC</sequence>
<proteinExistence type="predicted"/>
<dbReference type="PANTHER" id="PTHR47785:SF5">
    <property type="entry name" value="ZN(II)2CYS6 TRANSCRIPTION FACTOR (EUROFUNG)"/>
    <property type="match status" value="1"/>
</dbReference>
<dbReference type="RefSeq" id="XP_073562643.1">
    <property type="nucleotide sequence ID" value="XM_073698996.1"/>
</dbReference>
<evidence type="ECO:0000313" key="3">
    <source>
        <dbReference type="Proteomes" id="UP001642720"/>
    </source>
</evidence>